<feature type="chain" id="PRO_5040982634" evidence="1">
    <location>
        <begin position="23"/>
        <end position="262"/>
    </location>
</feature>
<keyword evidence="1" id="KW-0732">Signal</keyword>
<evidence type="ECO:0000313" key="3">
    <source>
        <dbReference type="EMBL" id="MDA5110552.1"/>
    </source>
</evidence>
<evidence type="ECO:0000256" key="1">
    <source>
        <dbReference type="SAM" id="SignalP"/>
    </source>
</evidence>
<accession>A0A9X3Z542</accession>
<dbReference type="Pfam" id="PF08666">
    <property type="entry name" value="SAF"/>
    <property type="match status" value="1"/>
</dbReference>
<dbReference type="EMBL" id="JAPYYP010000034">
    <property type="protein sequence ID" value="MDA5110552.1"/>
    <property type="molecule type" value="Genomic_DNA"/>
</dbReference>
<protein>
    <submittedName>
        <fullName evidence="3">SAF domain-containing protein</fullName>
    </submittedName>
</protein>
<feature type="signal peptide" evidence="1">
    <location>
        <begin position="1"/>
        <end position="22"/>
    </location>
</feature>
<dbReference type="InterPro" id="IPR013974">
    <property type="entry name" value="SAF"/>
</dbReference>
<keyword evidence="4" id="KW-1185">Reference proteome</keyword>
<comment type="caution">
    <text evidence="3">The sequence shown here is derived from an EMBL/GenBank/DDBJ whole genome shotgun (WGS) entry which is preliminary data.</text>
</comment>
<name>A0A9X3Z542_9BACL</name>
<evidence type="ECO:0000313" key="4">
    <source>
        <dbReference type="Proteomes" id="UP001151071"/>
    </source>
</evidence>
<reference evidence="3" key="1">
    <citation type="submission" date="2022-12" db="EMBL/GenBank/DDBJ databases">
        <title>Draft genome sequence of the thermophilic strain Brevibacillus thermoruber HT42, isolated from Los Humeros, Puebla, Mexico, with biotechnological potential.</title>
        <authorList>
            <person name="Lara Sanchez J."/>
            <person name="Solis Palacios R."/>
            <person name="Bustos Baena A.S."/>
            <person name="Ruz Baez A.E."/>
            <person name="Espinosa Luna G."/>
            <person name="Oliart Ros R.M."/>
        </authorList>
    </citation>
    <scope>NUCLEOTIDE SEQUENCE</scope>
    <source>
        <strain evidence="3">HT42</strain>
    </source>
</reference>
<dbReference type="PROSITE" id="PS51257">
    <property type="entry name" value="PROKAR_LIPOPROTEIN"/>
    <property type="match status" value="1"/>
</dbReference>
<proteinExistence type="predicted"/>
<evidence type="ECO:0000259" key="2">
    <source>
        <dbReference type="Pfam" id="PF08666"/>
    </source>
</evidence>
<gene>
    <name evidence="3" type="ORF">O3V59_19630</name>
</gene>
<dbReference type="RefSeq" id="WP_271140831.1">
    <property type="nucleotide sequence ID" value="NZ_JAPYYP010000034.1"/>
</dbReference>
<dbReference type="Proteomes" id="UP001151071">
    <property type="component" value="Unassembled WGS sequence"/>
</dbReference>
<sequence>MKKQTLLLISLLSFLLAGSCFYAATRYIDALAVERLFAPVVKVAEGKQMDPFEPITQDDVVLVQEEVDEILPGSLQTLESVLGKRSSQTLYAGEQVLKHKLTDTQLLPEKGEARYEFPLTFIDPITELRKGDRVKLWVKYKPPAELEHLPEPTHFRKTNPTADLLFESRLATVKDSNGTEIYTLKPSMLPAPDHMDAVFNGSREKPLLNGEKRYRDYRAQPTALTAFIGFNLSDQQYVALSEAMMYGTIQIGQISGAEERTP</sequence>
<dbReference type="AlphaFoldDB" id="A0A9X3Z542"/>
<organism evidence="3 4">
    <name type="scientific">Brevibacillus thermoruber</name>
    <dbReference type="NCBI Taxonomy" id="33942"/>
    <lineage>
        <taxon>Bacteria</taxon>
        <taxon>Bacillati</taxon>
        <taxon>Bacillota</taxon>
        <taxon>Bacilli</taxon>
        <taxon>Bacillales</taxon>
        <taxon>Paenibacillaceae</taxon>
        <taxon>Brevibacillus</taxon>
    </lineage>
</organism>
<dbReference type="CDD" id="cd11614">
    <property type="entry name" value="SAF_CpaB_FlgA_like"/>
    <property type="match status" value="1"/>
</dbReference>
<feature type="domain" description="SAF" evidence="2">
    <location>
        <begin position="53"/>
        <end position="101"/>
    </location>
</feature>